<proteinExistence type="predicted"/>
<dbReference type="SMART" id="SM00174">
    <property type="entry name" value="RHO"/>
    <property type="match status" value="1"/>
</dbReference>
<dbReference type="SUPFAM" id="SSF52540">
    <property type="entry name" value="P-loop containing nucleoside triphosphate hydrolases"/>
    <property type="match status" value="1"/>
</dbReference>
<name>A0A9P6KB00_9FUNG</name>
<protein>
    <submittedName>
        <fullName evidence="4">Uncharacterized protein</fullName>
    </submittedName>
</protein>
<dbReference type="CDD" id="cd00157">
    <property type="entry name" value="Rho"/>
    <property type="match status" value="1"/>
</dbReference>
<keyword evidence="5" id="KW-1185">Reference proteome</keyword>
<evidence type="ECO:0000256" key="1">
    <source>
        <dbReference type="ARBA" id="ARBA00022741"/>
    </source>
</evidence>
<organism evidence="4 5">
    <name type="scientific">Lunasporangiospora selenospora</name>
    <dbReference type="NCBI Taxonomy" id="979761"/>
    <lineage>
        <taxon>Eukaryota</taxon>
        <taxon>Fungi</taxon>
        <taxon>Fungi incertae sedis</taxon>
        <taxon>Mucoromycota</taxon>
        <taxon>Mortierellomycotina</taxon>
        <taxon>Mortierellomycetes</taxon>
        <taxon>Mortierellales</taxon>
        <taxon>Mortierellaceae</taxon>
        <taxon>Lunasporangiospora</taxon>
    </lineage>
</organism>
<dbReference type="Pfam" id="PF00071">
    <property type="entry name" value="Ras"/>
    <property type="match status" value="1"/>
</dbReference>
<evidence type="ECO:0000313" key="5">
    <source>
        <dbReference type="Proteomes" id="UP000780801"/>
    </source>
</evidence>
<dbReference type="PANTHER" id="PTHR24072">
    <property type="entry name" value="RHO FAMILY GTPASE"/>
    <property type="match status" value="1"/>
</dbReference>
<dbReference type="OrthoDB" id="8830751at2759"/>
<dbReference type="PROSITE" id="PS51420">
    <property type="entry name" value="RHO"/>
    <property type="match status" value="1"/>
</dbReference>
<dbReference type="NCBIfam" id="TIGR00231">
    <property type="entry name" value="small_GTP"/>
    <property type="match status" value="1"/>
</dbReference>
<evidence type="ECO:0000256" key="2">
    <source>
        <dbReference type="ARBA" id="ARBA00023134"/>
    </source>
</evidence>
<dbReference type="PROSITE" id="PS51421">
    <property type="entry name" value="RAS"/>
    <property type="match status" value="1"/>
</dbReference>
<feature type="region of interest" description="Disordered" evidence="3">
    <location>
        <begin position="180"/>
        <end position="199"/>
    </location>
</feature>
<keyword evidence="1" id="KW-0547">Nucleotide-binding</keyword>
<dbReference type="InterPro" id="IPR005225">
    <property type="entry name" value="Small_GTP-bd"/>
</dbReference>
<accession>A0A9P6KB00</accession>
<reference evidence="4" key="1">
    <citation type="journal article" date="2020" name="Fungal Divers.">
        <title>Resolving the Mortierellaceae phylogeny through synthesis of multi-gene phylogenetics and phylogenomics.</title>
        <authorList>
            <person name="Vandepol N."/>
            <person name="Liber J."/>
            <person name="Desiro A."/>
            <person name="Na H."/>
            <person name="Kennedy M."/>
            <person name="Barry K."/>
            <person name="Grigoriev I.V."/>
            <person name="Miller A.N."/>
            <person name="O'Donnell K."/>
            <person name="Stajich J.E."/>
            <person name="Bonito G."/>
        </authorList>
    </citation>
    <scope>NUCLEOTIDE SEQUENCE</scope>
    <source>
        <strain evidence="4">KOD1015</strain>
    </source>
</reference>
<dbReference type="PROSITE" id="PS51419">
    <property type="entry name" value="RAB"/>
    <property type="match status" value="1"/>
</dbReference>
<dbReference type="SMART" id="SM00173">
    <property type="entry name" value="RAS"/>
    <property type="match status" value="1"/>
</dbReference>
<evidence type="ECO:0000256" key="3">
    <source>
        <dbReference type="SAM" id="MobiDB-lite"/>
    </source>
</evidence>
<gene>
    <name evidence="4" type="ORF">BGW38_006349</name>
</gene>
<dbReference type="Gene3D" id="3.40.50.300">
    <property type="entry name" value="P-loop containing nucleotide triphosphate hydrolases"/>
    <property type="match status" value="1"/>
</dbReference>
<dbReference type="EMBL" id="JAABOA010004044">
    <property type="protein sequence ID" value="KAF9578067.1"/>
    <property type="molecule type" value="Genomic_DNA"/>
</dbReference>
<keyword evidence="2" id="KW-0342">GTP-binding</keyword>
<dbReference type="InterPro" id="IPR001806">
    <property type="entry name" value="Small_GTPase"/>
</dbReference>
<dbReference type="Proteomes" id="UP000780801">
    <property type="component" value="Unassembled WGS sequence"/>
</dbReference>
<dbReference type="InterPro" id="IPR027417">
    <property type="entry name" value="P-loop_NTPase"/>
</dbReference>
<dbReference type="GO" id="GO:0003924">
    <property type="term" value="F:GTPase activity"/>
    <property type="evidence" value="ECO:0007669"/>
    <property type="project" value="InterPro"/>
</dbReference>
<dbReference type="InterPro" id="IPR003578">
    <property type="entry name" value="Small_GTPase_Rho"/>
</dbReference>
<feature type="non-terminal residue" evidence="4">
    <location>
        <position position="235"/>
    </location>
</feature>
<sequence>MSPEPIQRRLVVVGDGACGKTCLLMVFTHHYSFELPNAYIPTVFEHAVADIVIDNKPVELFLWDTAGQEDYDRLRPLAYPDTDVILICFAIDNRDSFENVLDKWHPEVRTNLGPKVPVFLIGCKKDLRDGEEFGKQESVSARIHAPQQKKTREYPPRHPPYNGGYENSQATAKALNYGQAATPGVRSPQAKGSPIQPEEGATLAREIGARMYLESSAKTREGVDKIFEVATRAAI</sequence>
<dbReference type="SMART" id="SM00175">
    <property type="entry name" value="RAB"/>
    <property type="match status" value="1"/>
</dbReference>
<dbReference type="PRINTS" id="PR00449">
    <property type="entry name" value="RASTRNSFRMNG"/>
</dbReference>
<comment type="caution">
    <text evidence="4">The sequence shown here is derived from an EMBL/GenBank/DDBJ whole genome shotgun (WGS) entry which is preliminary data.</text>
</comment>
<evidence type="ECO:0000313" key="4">
    <source>
        <dbReference type="EMBL" id="KAF9578067.1"/>
    </source>
</evidence>
<dbReference type="GO" id="GO:0005525">
    <property type="term" value="F:GTP binding"/>
    <property type="evidence" value="ECO:0007669"/>
    <property type="project" value="UniProtKB-KW"/>
</dbReference>
<dbReference type="AlphaFoldDB" id="A0A9P6KB00"/>
<dbReference type="GO" id="GO:0007264">
    <property type="term" value="P:small GTPase-mediated signal transduction"/>
    <property type="evidence" value="ECO:0007669"/>
    <property type="project" value="InterPro"/>
</dbReference>
<feature type="region of interest" description="Disordered" evidence="3">
    <location>
        <begin position="134"/>
        <end position="161"/>
    </location>
</feature>